<proteinExistence type="predicted"/>
<evidence type="ECO:0000313" key="1">
    <source>
        <dbReference type="EMBL" id="KAH7905421.1"/>
    </source>
</evidence>
<gene>
    <name evidence="1" type="ORF">BJ138DRAFT_1229812</name>
</gene>
<comment type="caution">
    <text evidence="1">The sequence shown here is derived from an EMBL/GenBank/DDBJ whole genome shotgun (WGS) entry which is preliminary data.</text>
</comment>
<protein>
    <submittedName>
        <fullName evidence="1">Uncharacterized protein</fullName>
    </submittedName>
</protein>
<accession>A0ACB7ZW99</accession>
<evidence type="ECO:0000313" key="2">
    <source>
        <dbReference type="Proteomes" id="UP000790377"/>
    </source>
</evidence>
<name>A0ACB7ZW99_9AGAM</name>
<dbReference type="Proteomes" id="UP000790377">
    <property type="component" value="Unassembled WGS sequence"/>
</dbReference>
<organism evidence="1 2">
    <name type="scientific">Hygrophoropsis aurantiaca</name>
    <dbReference type="NCBI Taxonomy" id="72124"/>
    <lineage>
        <taxon>Eukaryota</taxon>
        <taxon>Fungi</taxon>
        <taxon>Dikarya</taxon>
        <taxon>Basidiomycota</taxon>
        <taxon>Agaricomycotina</taxon>
        <taxon>Agaricomycetes</taxon>
        <taxon>Agaricomycetidae</taxon>
        <taxon>Boletales</taxon>
        <taxon>Coniophorineae</taxon>
        <taxon>Hygrophoropsidaceae</taxon>
        <taxon>Hygrophoropsis</taxon>
    </lineage>
</organism>
<sequence length="295" mass="33206">MLGLPIEDIHAILDHLPIDTLQKLACVSSIYRVVVINYLNRRKSTLFAKYVEDIIEFNDLLRHTGSVVSGSLALQLILPRASINWLNTDMDIYVSLPQKSTVVSFLSDRRYVEVDTKHASPYYPLSAIHSVVTMVKESKRVDVVISNTIDAIYPIFQFHSTPVMNYIGADTLFSAYPDLSTSFWGLENFSSSQRSGRSIEYMRARAKYKRRGFNIQIACAPCDVKVVGEHVSQGYTHCRKVIRTSDDIDCLRMSLDATKLPEDKSKEGDAVVVWSLQGPCGSNVPIKRSVRLIIV</sequence>
<dbReference type="EMBL" id="MU268195">
    <property type="protein sequence ID" value="KAH7905421.1"/>
    <property type="molecule type" value="Genomic_DNA"/>
</dbReference>
<keyword evidence="2" id="KW-1185">Reference proteome</keyword>
<reference evidence="1" key="1">
    <citation type="journal article" date="2021" name="New Phytol.">
        <title>Evolutionary innovations through gain and loss of genes in the ectomycorrhizal Boletales.</title>
        <authorList>
            <person name="Wu G."/>
            <person name="Miyauchi S."/>
            <person name="Morin E."/>
            <person name="Kuo A."/>
            <person name="Drula E."/>
            <person name="Varga T."/>
            <person name="Kohler A."/>
            <person name="Feng B."/>
            <person name="Cao Y."/>
            <person name="Lipzen A."/>
            <person name="Daum C."/>
            <person name="Hundley H."/>
            <person name="Pangilinan J."/>
            <person name="Johnson J."/>
            <person name="Barry K."/>
            <person name="LaButti K."/>
            <person name="Ng V."/>
            <person name="Ahrendt S."/>
            <person name="Min B."/>
            <person name="Choi I.G."/>
            <person name="Park H."/>
            <person name="Plett J.M."/>
            <person name="Magnuson J."/>
            <person name="Spatafora J.W."/>
            <person name="Nagy L.G."/>
            <person name="Henrissat B."/>
            <person name="Grigoriev I.V."/>
            <person name="Yang Z.L."/>
            <person name="Xu J."/>
            <person name="Martin F.M."/>
        </authorList>
    </citation>
    <scope>NUCLEOTIDE SEQUENCE</scope>
    <source>
        <strain evidence="1">ATCC 28755</strain>
    </source>
</reference>